<organism evidence="1 2">
    <name type="scientific">Clostridium botulinum</name>
    <dbReference type="NCBI Taxonomy" id="1491"/>
    <lineage>
        <taxon>Bacteria</taxon>
        <taxon>Bacillati</taxon>
        <taxon>Bacillota</taxon>
        <taxon>Clostridia</taxon>
        <taxon>Eubacteriales</taxon>
        <taxon>Clostridiaceae</taxon>
        <taxon>Clostridium</taxon>
    </lineage>
</organism>
<comment type="caution">
    <text evidence="1">The sequence shown here is derived from an EMBL/GenBank/DDBJ whole genome shotgun (WGS) entry which is preliminary data.</text>
</comment>
<dbReference type="InterPro" id="IPR029063">
    <property type="entry name" value="SAM-dependent_MTases_sf"/>
</dbReference>
<sequence>MGSKFYREISNSMKEKEVETVYNKGLDLYFSNAKINHPYNCDGYIESDVFYDNKKRILRLLIEYKLDEKLDSKTHQAKVLVQALYYIKKFELNGDILPNVTLIGDKNECFVLHTNDINNYLDEDIDWSMAPSEAPNKNPNLVFKIAKDEKINPFVFKIDDNFSFKEVADKIKSLALNIQRLVRMTDQNISKIYDYFIIKVIKEIKKYNANDLVYMFIDLMICPKNNYKHPIKKNTLVLSNGNEININGNNYDAFFNHFERKYSPSEKERFTAISDRLIEDTTRRFKGEFYTPTSWVDEAHKVISSVYGDDWKEKYVVWDCAWGTGNLTRDYLFRELYCSTINEGDLKIASRYNINSVKFKYDFLNDDIDLLQGAILLESEYKIPKSLLYALKSDRKIIFFLNPPYGTSGSGGAKGSSKKGMAESEMNKLMKKNKVGRCSEQLFAQFLYRIFMFKKLYNLTNINICIYATPIYMSGESFKKFRKVFLKEFKYESGILFQASHFSDVKNRWGISFSCWSSGESVNKTEFIHELKDIDNTGIVSLGKKNIYNLDEEIKCSDWIRKEIKDKSTVDRPQFITAISIKQSGNGKALKGSLGYCVNSANAIYENDTYVFITSSTSCKGHGVSITKDNIMNIVSNFAARKLITGKHSTWINHKDEYMKPSVNKEGYKEWNYDALVYSIFNTASNQSSVRQIQYKDKKWNVFNEFFFMSKNEILKLADLNNNDQVYEDVKNFGEERYVYKLLENTQLSTESQVVLDKARDLVYKSFKYREVFNEDNPEYFINSWDAGWYQIKGLLNEYMKEELIEFNNLYKELENKMRPNIYEFGFLK</sequence>
<accession>A0A0M1LIH7</accession>
<dbReference type="AlphaFoldDB" id="A0A0M1LIH7"/>
<reference evidence="1 2" key="1">
    <citation type="submission" date="2019-04" db="EMBL/GenBank/DDBJ databases">
        <title>Genome sequencing of Clostridium botulinum Groups I-IV and Clostridium butyricum.</title>
        <authorList>
            <person name="Brunt J."/>
            <person name="Van Vliet A.H.M."/>
            <person name="Stringer S.C."/>
            <person name="Carter A.T."/>
            <person name="Peck M.W."/>
        </authorList>
    </citation>
    <scope>NUCLEOTIDE SEQUENCE [LARGE SCALE GENOMIC DNA]</scope>
    <source>
        <strain evidence="1 2">1605</strain>
    </source>
</reference>
<dbReference type="OrthoDB" id="399884at2"/>
<proteinExistence type="predicted"/>
<protein>
    <submittedName>
        <fullName evidence="1">Uncharacterized protein</fullName>
    </submittedName>
</protein>
<dbReference type="SUPFAM" id="SSF53335">
    <property type="entry name" value="S-adenosyl-L-methionine-dependent methyltransferases"/>
    <property type="match status" value="1"/>
</dbReference>
<dbReference type="Proteomes" id="UP000476820">
    <property type="component" value="Unassembled WGS sequence"/>
</dbReference>
<evidence type="ECO:0000313" key="1">
    <source>
        <dbReference type="EMBL" id="NFF88168.1"/>
    </source>
</evidence>
<dbReference type="EMBL" id="SWOV01000023">
    <property type="protein sequence ID" value="NFF88168.1"/>
    <property type="molecule type" value="Genomic_DNA"/>
</dbReference>
<name>A0A0M1LIH7_CLOBO</name>
<gene>
    <name evidence="1" type="ORF">FC774_09850</name>
</gene>
<dbReference type="RefSeq" id="WP_053341959.1">
    <property type="nucleotide sequence ID" value="NZ_LFPG01000004.1"/>
</dbReference>
<evidence type="ECO:0000313" key="2">
    <source>
        <dbReference type="Proteomes" id="UP000476820"/>
    </source>
</evidence>